<feature type="region of interest" description="Disordered" evidence="1">
    <location>
        <begin position="363"/>
        <end position="402"/>
    </location>
</feature>
<protein>
    <submittedName>
        <fullName evidence="2">Uncharacterized protein</fullName>
    </submittedName>
</protein>
<reference evidence="2 3" key="1">
    <citation type="submission" date="2015-03" db="EMBL/GenBank/DDBJ databases">
        <title>Genomics and transcriptomics of the oil-accumulating basidiomycete yeast T. oleaginosus allow insights into substrate utilization and the diverse evolutionary trajectories of mating systems in fungi.</title>
        <authorList>
            <consortium name="DOE Joint Genome Institute"/>
            <person name="Kourist R."/>
            <person name="Kracht O."/>
            <person name="Bracharz F."/>
            <person name="Lipzen A."/>
            <person name="Nolan M."/>
            <person name="Ohm R."/>
            <person name="Grigoriev I."/>
            <person name="Sun S."/>
            <person name="Heitman J."/>
            <person name="Bruck T."/>
            <person name="Nowrousian M."/>
        </authorList>
    </citation>
    <scope>NUCLEOTIDE SEQUENCE [LARGE SCALE GENOMIC DNA]</scope>
    <source>
        <strain evidence="2 3">IBC0246</strain>
    </source>
</reference>
<feature type="compositionally biased region" description="Polar residues" evidence="1">
    <location>
        <begin position="392"/>
        <end position="402"/>
    </location>
</feature>
<evidence type="ECO:0000313" key="2">
    <source>
        <dbReference type="EMBL" id="KLT38878.1"/>
    </source>
</evidence>
<keyword evidence="3" id="KW-1185">Reference proteome</keyword>
<proteinExistence type="predicted"/>
<dbReference type="EMBL" id="KQ087279">
    <property type="protein sequence ID" value="KLT38878.1"/>
    <property type="molecule type" value="Genomic_DNA"/>
</dbReference>
<evidence type="ECO:0000256" key="1">
    <source>
        <dbReference type="SAM" id="MobiDB-lite"/>
    </source>
</evidence>
<dbReference type="Proteomes" id="UP000053611">
    <property type="component" value="Unassembled WGS sequence"/>
</dbReference>
<organism evidence="2 3">
    <name type="scientific">Cutaneotrichosporon oleaginosum</name>
    <dbReference type="NCBI Taxonomy" id="879819"/>
    <lineage>
        <taxon>Eukaryota</taxon>
        <taxon>Fungi</taxon>
        <taxon>Dikarya</taxon>
        <taxon>Basidiomycota</taxon>
        <taxon>Agaricomycotina</taxon>
        <taxon>Tremellomycetes</taxon>
        <taxon>Trichosporonales</taxon>
        <taxon>Trichosporonaceae</taxon>
        <taxon>Cutaneotrichosporon</taxon>
    </lineage>
</organism>
<sequence length="402" mass="44388">MAHRFMPPYRGKTPPGAHHRVYEGSIRPTADELGLDAYYPIATAPLALLEPLDLATYPTTSGPMDKEPACLLREEARKVDHDFFLTSLTTTPESQAMLKAALAESRRAECIPFPERLGSVPKPPWDYRKVELGLMTARSMRELQKLKERLTPPSSIKELFLPTSQHYMGGTLPVPLVTTEPASSLDGINAALKLGDLGPAVKDLLHSVAQPVPANPLDRVWARWDELDKNVAKWHSCRVAPPILPMRAKGQFDVTLNDKSKLVAMPTSISADEDVEKLDGTASWNAYEGAEDIDPYSPIVSDEFNKIPWASPSTVDLDWSSLLSSAVPLGHDFARYGLDWAAPLQTTDEPDRLLSPIHLRKLPALSPSNVSDPEPELPRSDWMGPSKYLTYGDSTRPASQRT</sequence>
<dbReference type="AlphaFoldDB" id="A0A0J0XCS6"/>
<accession>A0A0J0XCS6</accession>
<evidence type="ECO:0000313" key="3">
    <source>
        <dbReference type="Proteomes" id="UP000053611"/>
    </source>
</evidence>
<name>A0A0J0XCS6_9TREE</name>
<gene>
    <name evidence="2" type="ORF">CC85DRAFT_305577</name>
</gene>